<comment type="caution">
    <text evidence="1">The sequence shown here is derived from an EMBL/GenBank/DDBJ whole genome shotgun (WGS) entry which is preliminary data.</text>
</comment>
<dbReference type="Proteomes" id="UP001054837">
    <property type="component" value="Unassembled WGS sequence"/>
</dbReference>
<gene>
    <name evidence="1" type="ORF">CDAR_261141</name>
</gene>
<organism evidence="1 2">
    <name type="scientific">Caerostris darwini</name>
    <dbReference type="NCBI Taxonomy" id="1538125"/>
    <lineage>
        <taxon>Eukaryota</taxon>
        <taxon>Metazoa</taxon>
        <taxon>Ecdysozoa</taxon>
        <taxon>Arthropoda</taxon>
        <taxon>Chelicerata</taxon>
        <taxon>Arachnida</taxon>
        <taxon>Araneae</taxon>
        <taxon>Araneomorphae</taxon>
        <taxon>Entelegynae</taxon>
        <taxon>Araneoidea</taxon>
        <taxon>Araneidae</taxon>
        <taxon>Caerostris</taxon>
    </lineage>
</organism>
<dbReference type="AlphaFoldDB" id="A0AAV4SB96"/>
<accession>A0AAV4SB96</accession>
<proteinExistence type="predicted"/>
<sequence>MKHLTLFISFPFAVCPHLRKHTHASALFNTTKPEYCFQPLSAFVFISAVLVEKVELVNRYFRNLFEQLIRISGDVVKCPNHDNCKLGSRRMWSEGIQSCGYSVLVSLHSNIAAQANINDNVINHRLVD</sequence>
<reference evidence="1 2" key="1">
    <citation type="submission" date="2021-06" db="EMBL/GenBank/DDBJ databases">
        <title>Caerostris darwini draft genome.</title>
        <authorList>
            <person name="Kono N."/>
            <person name="Arakawa K."/>
        </authorList>
    </citation>
    <scope>NUCLEOTIDE SEQUENCE [LARGE SCALE GENOMIC DNA]</scope>
</reference>
<keyword evidence="2" id="KW-1185">Reference proteome</keyword>
<protein>
    <recommendedName>
        <fullName evidence="3">Secreted protein</fullName>
    </recommendedName>
</protein>
<evidence type="ECO:0008006" key="3">
    <source>
        <dbReference type="Google" id="ProtNLM"/>
    </source>
</evidence>
<name>A0AAV4SB96_9ARAC</name>
<evidence type="ECO:0000313" key="1">
    <source>
        <dbReference type="EMBL" id="GIY30925.1"/>
    </source>
</evidence>
<evidence type="ECO:0000313" key="2">
    <source>
        <dbReference type="Proteomes" id="UP001054837"/>
    </source>
</evidence>
<dbReference type="EMBL" id="BPLQ01007572">
    <property type="protein sequence ID" value="GIY30925.1"/>
    <property type="molecule type" value="Genomic_DNA"/>
</dbReference>